<accession>A0A1V9XZ75</accession>
<comment type="caution">
    <text evidence="1">The sequence shown here is derived from an EMBL/GenBank/DDBJ whole genome shotgun (WGS) entry which is preliminary data.</text>
</comment>
<evidence type="ECO:0000313" key="2">
    <source>
        <dbReference type="Proteomes" id="UP000192247"/>
    </source>
</evidence>
<dbReference type="OrthoDB" id="10345060at2759"/>
<dbReference type="AlphaFoldDB" id="A0A1V9XZ75"/>
<keyword evidence="2" id="KW-1185">Reference proteome</keyword>
<organism evidence="1 2">
    <name type="scientific">Tropilaelaps mercedesae</name>
    <dbReference type="NCBI Taxonomy" id="418985"/>
    <lineage>
        <taxon>Eukaryota</taxon>
        <taxon>Metazoa</taxon>
        <taxon>Ecdysozoa</taxon>
        <taxon>Arthropoda</taxon>
        <taxon>Chelicerata</taxon>
        <taxon>Arachnida</taxon>
        <taxon>Acari</taxon>
        <taxon>Parasitiformes</taxon>
        <taxon>Mesostigmata</taxon>
        <taxon>Gamasina</taxon>
        <taxon>Dermanyssoidea</taxon>
        <taxon>Laelapidae</taxon>
        <taxon>Tropilaelaps</taxon>
    </lineage>
</organism>
<sequence>MSAAAGLLAGLCMWQTHKLNMPLPSTAVLVGINIYDNNQGTSGRGVDFAYAARAQEGSRTALYRVYQNRRVAIGFTWNNPISSLAYKYYDGPSRKQVELLTCKSRYGDQMRWVTYDEDKTEVNRCVQIGISESSREPILLARVVVSCSDCSDRGRLPAAFMPDLGFAITHFQDFQIFTDFELLCLQM</sequence>
<name>A0A1V9XZ75_9ACAR</name>
<dbReference type="Proteomes" id="UP000192247">
    <property type="component" value="Unassembled WGS sequence"/>
</dbReference>
<dbReference type="EMBL" id="MNPL01001838">
    <property type="protein sequence ID" value="OQR78784.1"/>
    <property type="molecule type" value="Genomic_DNA"/>
</dbReference>
<protein>
    <submittedName>
        <fullName evidence="1">Uncharacterized protein</fullName>
    </submittedName>
</protein>
<gene>
    <name evidence="1" type="ORF">BIW11_06180</name>
</gene>
<reference evidence="1 2" key="1">
    <citation type="journal article" date="2017" name="Gigascience">
        <title>Draft genome of the honey bee ectoparasitic mite, Tropilaelaps mercedesae, is shaped by the parasitic life history.</title>
        <authorList>
            <person name="Dong X."/>
            <person name="Armstrong S.D."/>
            <person name="Xia D."/>
            <person name="Makepeace B.L."/>
            <person name="Darby A.C."/>
            <person name="Kadowaki T."/>
        </authorList>
    </citation>
    <scope>NUCLEOTIDE SEQUENCE [LARGE SCALE GENOMIC DNA]</scope>
    <source>
        <strain evidence="1">Wuxi-XJTLU</strain>
    </source>
</reference>
<proteinExistence type="predicted"/>
<dbReference type="InParanoid" id="A0A1V9XZ75"/>
<evidence type="ECO:0000313" key="1">
    <source>
        <dbReference type="EMBL" id="OQR78784.1"/>
    </source>
</evidence>